<sequence length="386" mass="42148">MELELAITSYQRLSPTVTTSRRFSTEHRYSLGRSADCDWHLPDPDRIVSSVHGEIFFRNGQYWLKDCSTNGIHVNGADEPLGNGNESPLGDGDSIALGDYQFRVSVIGSGEPEAAVQGASTETHLPHAPSATPAASPTGIESVSAGETGGGNPTLASGLGEQALADTHVDIPEVAIPQDWQWGSEPPPTTADTDTDSGKVDPQLATLFQALGMPELAKEPVSTEMLNNLGELTRILLDQLMELLRARAQQKQKLRVQQTLFQRRENNPLKFSATPEDALDALLVRRHGAYLGPRNAIEEAFADIRAHEQALMTGVESVVAELLGTEAPDMSALPSWSLLRKARAYDDLVARRTQQREEFGDSERMLHSSTFTEAYEAAARDYKEEQ</sequence>
<dbReference type="SMART" id="SM00240">
    <property type="entry name" value="FHA"/>
    <property type="match status" value="1"/>
</dbReference>
<name>A0A4R7K218_9GAMM</name>
<protein>
    <submittedName>
        <fullName evidence="3">FHA domain protein</fullName>
    </submittedName>
</protein>
<evidence type="ECO:0000313" key="3">
    <source>
        <dbReference type="EMBL" id="TDT43963.1"/>
    </source>
</evidence>
<reference evidence="3 4" key="1">
    <citation type="submission" date="2019-03" db="EMBL/GenBank/DDBJ databases">
        <title>Genomic Encyclopedia of Type Strains, Phase IV (KMG-IV): sequencing the most valuable type-strain genomes for metagenomic binning, comparative biology and taxonomic classification.</title>
        <authorList>
            <person name="Goeker M."/>
        </authorList>
    </citation>
    <scope>NUCLEOTIDE SEQUENCE [LARGE SCALE GENOMIC DNA]</scope>
    <source>
        <strain evidence="3 4">DSM 15505</strain>
    </source>
</reference>
<dbReference type="InterPro" id="IPR046883">
    <property type="entry name" value="T6SS_FHA_C"/>
</dbReference>
<dbReference type="CDD" id="cd00060">
    <property type="entry name" value="FHA"/>
    <property type="match status" value="1"/>
</dbReference>
<organism evidence="3 4">
    <name type="scientific">Halospina denitrificans</name>
    <dbReference type="NCBI Taxonomy" id="332522"/>
    <lineage>
        <taxon>Bacteria</taxon>
        <taxon>Pseudomonadati</taxon>
        <taxon>Pseudomonadota</taxon>
        <taxon>Gammaproteobacteria</taxon>
        <taxon>Halospina</taxon>
    </lineage>
</organism>
<evidence type="ECO:0000256" key="1">
    <source>
        <dbReference type="SAM" id="MobiDB-lite"/>
    </source>
</evidence>
<feature type="compositionally biased region" description="Low complexity" evidence="1">
    <location>
        <begin position="126"/>
        <end position="138"/>
    </location>
</feature>
<feature type="domain" description="FHA" evidence="2">
    <location>
        <begin position="29"/>
        <end position="79"/>
    </location>
</feature>
<keyword evidence="4" id="KW-1185">Reference proteome</keyword>
<accession>A0A4R7K218</accession>
<dbReference type="InterPro" id="IPR017735">
    <property type="entry name" value="T6SS_FHA"/>
</dbReference>
<feature type="region of interest" description="Disordered" evidence="1">
    <location>
        <begin position="113"/>
        <end position="158"/>
    </location>
</feature>
<dbReference type="PROSITE" id="PS50006">
    <property type="entry name" value="FHA_DOMAIN"/>
    <property type="match status" value="1"/>
</dbReference>
<proteinExistence type="predicted"/>
<gene>
    <name evidence="3" type="ORF">DES49_0062</name>
</gene>
<comment type="caution">
    <text evidence="3">The sequence shown here is derived from an EMBL/GenBank/DDBJ whole genome shotgun (WGS) entry which is preliminary data.</text>
</comment>
<dbReference type="Pfam" id="PF20232">
    <property type="entry name" value="T6SS_FHA_C"/>
    <property type="match status" value="1"/>
</dbReference>
<dbReference type="Gene3D" id="2.60.200.20">
    <property type="match status" value="1"/>
</dbReference>
<dbReference type="Proteomes" id="UP000295830">
    <property type="component" value="Unassembled WGS sequence"/>
</dbReference>
<dbReference type="SUPFAM" id="SSF49879">
    <property type="entry name" value="SMAD/FHA domain"/>
    <property type="match status" value="1"/>
</dbReference>
<dbReference type="InterPro" id="IPR000253">
    <property type="entry name" value="FHA_dom"/>
</dbReference>
<dbReference type="EMBL" id="SOAX01000001">
    <property type="protein sequence ID" value="TDT43963.1"/>
    <property type="molecule type" value="Genomic_DNA"/>
</dbReference>
<dbReference type="OrthoDB" id="273564at2"/>
<dbReference type="InterPro" id="IPR008984">
    <property type="entry name" value="SMAD_FHA_dom_sf"/>
</dbReference>
<evidence type="ECO:0000259" key="2">
    <source>
        <dbReference type="PROSITE" id="PS50006"/>
    </source>
</evidence>
<evidence type="ECO:0000313" key="4">
    <source>
        <dbReference type="Proteomes" id="UP000295830"/>
    </source>
</evidence>
<dbReference type="RefSeq" id="WP_133734401.1">
    <property type="nucleotide sequence ID" value="NZ_SOAX01000001.1"/>
</dbReference>
<dbReference type="AlphaFoldDB" id="A0A4R7K218"/>
<feature type="region of interest" description="Disordered" evidence="1">
    <location>
        <begin position="177"/>
        <end position="198"/>
    </location>
</feature>
<dbReference type="Pfam" id="PF00498">
    <property type="entry name" value="FHA"/>
    <property type="match status" value="1"/>
</dbReference>
<dbReference type="NCBIfam" id="TIGR03354">
    <property type="entry name" value="VI_FHA"/>
    <property type="match status" value="1"/>
</dbReference>